<dbReference type="KEGG" id="npz:ACX27_17530"/>
<dbReference type="CDD" id="cd03811">
    <property type="entry name" value="GT4_GT28_WabH-like"/>
    <property type="match status" value="1"/>
</dbReference>
<dbReference type="EMBL" id="CP012036">
    <property type="protein sequence ID" value="ALF54234.1"/>
    <property type="molecule type" value="Genomic_DNA"/>
</dbReference>
<protein>
    <submittedName>
        <fullName evidence="3">Glycosyl transferase family 1</fullName>
    </submittedName>
</protein>
<evidence type="ECO:0000259" key="2">
    <source>
        <dbReference type="Pfam" id="PF13439"/>
    </source>
</evidence>
<keyword evidence="3" id="KW-0808">Transferase</keyword>
<proteinExistence type="predicted"/>
<dbReference type="Pfam" id="PF00534">
    <property type="entry name" value="Glycos_transf_1"/>
    <property type="match status" value="1"/>
</dbReference>
<dbReference type="SUPFAM" id="SSF53756">
    <property type="entry name" value="UDP-Glycosyltransferase/glycogen phosphorylase"/>
    <property type="match status" value="1"/>
</dbReference>
<dbReference type="AlphaFoldDB" id="A0A0M4SYE7"/>
<reference evidence="4" key="1">
    <citation type="submission" date="2015-07" db="EMBL/GenBank/DDBJ databases">
        <title>Genome Of Nitrogen-Fixing Cyanobacterium Nostoc piscinale CENA21 From Solimoes/Amazon River Floodplain Sediments And Comparative Genomics To Uncover Biosynthetic Natural Products Potential.</title>
        <authorList>
            <person name="Leao T.F."/>
            <person name="Leao P.N."/>
            <person name="Guimaraes P.I."/>
            <person name="de Melo A.G.C."/>
            <person name="Ramos R.T.J."/>
            <person name="Silva A."/>
            <person name="Fiore M.F."/>
            <person name="Schneider M.P.C."/>
        </authorList>
    </citation>
    <scope>NUCLEOTIDE SEQUENCE [LARGE SCALE GENOMIC DNA]</scope>
    <source>
        <strain evidence="4">CENA21</strain>
    </source>
</reference>
<dbReference type="OrthoDB" id="9814612at2"/>
<dbReference type="RefSeq" id="WP_062294751.1">
    <property type="nucleotide sequence ID" value="NZ_CP012036.1"/>
</dbReference>
<dbReference type="InterPro" id="IPR001296">
    <property type="entry name" value="Glyco_trans_1"/>
</dbReference>
<organism evidence="3 4">
    <name type="scientific">Nostoc piscinale CENA21</name>
    <dbReference type="NCBI Taxonomy" id="224013"/>
    <lineage>
        <taxon>Bacteria</taxon>
        <taxon>Bacillati</taxon>
        <taxon>Cyanobacteriota</taxon>
        <taxon>Cyanophyceae</taxon>
        <taxon>Nostocales</taxon>
        <taxon>Nostocaceae</taxon>
        <taxon>Nostoc</taxon>
    </lineage>
</organism>
<dbReference type="PANTHER" id="PTHR12526">
    <property type="entry name" value="GLYCOSYLTRANSFERASE"/>
    <property type="match status" value="1"/>
</dbReference>
<accession>A0A0M4SYE7</accession>
<feature type="domain" description="Glycosyl transferase family 1" evidence="1">
    <location>
        <begin position="189"/>
        <end position="356"/>
    </location>
</feature>
<dbReference type="Gene3D" id="3.40.50.2000">
    <property type="entry name" value="Glycogen Phosphorylase B"/>
    <property type="match status" value="2"/>
</dbReference>
<dbReference type="PATRIC" id="fig|224013.5.peg.4195"/>
<gene>
    <name evidence="3" type="ORF">ACX27_17530</name>
</gene>
<dbReference type="Proteomes" id="UP000062645">
    <property type="component" value="Chromosome"/>
</dbReference>
<dbReference type="Pfam" id="PF13439">
    <property type="entry name" value="Glyco_transf_4"/>
    <property type="match status" value="1"/>
</dbReference>
<name>A0A0M4SYE7_9NOSO</name>
<keyword evidence="4" id="KW-1185">Reference proteome</keyword>
<sequence length="395" mass="43173">MKILFLDQSGKPGGAELCLIDIAKPYRDRALVGLFADGDFKTLLQQHQIPVEVLTTKPIQVQKQSNLLQALASIKQLVPLIIKVVKLAKKYDVIYANTQKALVIGAIASFLSRRPLVYHLHDILSLEHFSSINLRVAVTLANTFASLVIANSQASQTAFVQAGGKPEITAIVYNGFDSQKYQISDVEIQKIRQDLDLEGKFVVGHFSRLAPWKGQHILIEALSQSPPQVTALLVGDALFGEQDYVEELHQQVAKLGLENRIQFLGFRADIPQLMSACNLVAHTSTAPEPFGRVIVEAMLCGTPVVATKAGGAIELVEHGVNGFLTTPGDSQKLAKVINTCVQEIEITTAIADYARNIASQRFDIATINQQISQLLSLVKIGLSNTKVVNFEDDQD</sequence>
<feature type="domain" description="Glycosyltransferase subfamily 4-like N-terminal" evidence="2">
    <location>
        <begin position="13"/>
        <end position="179"/>
    </location>
</feature>
<dbReference type="InterPro" id="IPR028098">
    <property type="entry name" value="Glyco_trans_4-like_N"/>
</dbReference>
<evidence type="ECO:0000259" key="1">
    <source>
        <dbReference type="Pfam" id="PF00534"/>
    </source>
</evidence>
<evidence type="ECO:0000313" key="3">
    <source>
        <dbReference type="EMBL" id="ALF54234.1"/>
    </source>
</evidence>
<reference evidence="3 4" key="2">
    <citation type="journal article" date="2016" name="Genome Announc.">
        <title>Draft Genome Sequence of the N2-Fixing Cyanobacterium Nostoc piscinale CENA21, Isolated from the Brazilian Amazon Floodplain.</title>
        <authorList>
            <person name="Leao T."/>
            <person name="Guimaraes P.I."/>
            <person name="de Melo A.G."/>
            <person name="Ramos R.T."/>
            <person name="Leao P.N."/>
            <person name="Silva A."/>
            <person name="Fiore M.F."/>
            <person name="Schneider M.P."/>
        </authorList>
    </citation>
    <scope>NUCLEOTIDE SEQUENCE [LARGE SCALE GENOMIC DNA]</scope>
    <source>
        <strain evidence="3 4">CENA21</strain>
    </source>
</reference>
<dbReference type="STRING" id="224013.ACX27_17530"/>
<evidence type="ECO:0000313" key="4">
    <source>
        <dbReference type="Proteomes" id="UP000062645"/>
    </source>
</evidence>
<dbReference type="GO" id="GO:0016757">
    <property type="term" value="F:glycosyltransferase activity"/>
    <property type="evidence" value="ECO:0007669"/>
    <property type="project" value="InterPro"/>
</dbReference>